<protein>
    <submittedName>
        <fullName evidence="1">Uncharacterized protein</fullName>
    </submittedName>
</protein>
<reference evidence="1" key="1">
    <citation type="submission" date="2022-07" db="EMBL/GenBank/DDBJ databases">
        <title>Phylogenomic reconstructions and comparative analyses of Kickxellomycotina fungi.</title>
        <authorList>
            <person name="Reynolds N.K."/>
            <person name="Stajich J.E."/>
            <person name="Barry K."/>
            <person name="Grigoriev I.V."/>
            <person name="Crous P."/>
            <person name="Smith M.E."/>
        </authorList>
    </citation>
    <scope>NUCLEOTIDE SEQUENCE</scope>
    <source>
        <strain evidence="1">NBRC 32514</strain>
    </source>
</reference>
<name>A0A9W7XUL7_9FUNG</name>
<sequence length="173" mass="17943">SMGRLVGRAAELKGAIPGVAGGRPCAVHLVVNRPSAPGDATAAAEAFAAAGVPLAGVSVLPEYSKKSCSSSLGAVEIAQRWAQEPALPLFSMLPGAEGSEHSLVAGCCCPSDVLSFDERMDMLREQVLGYPGRTESVSGWLAMCVRAWESIRRSDVLARAAAAKDDLLDTMDA</sequence>
<evidence type="ECO:0000313" key="1">
    <source>
        <dbReference type="EMBL" id="KAJ1718733.1"/>
    </source>
</evidence>
<feature type="non-terminal residue" evidence="1">
    <location>
        <position position="173"/>
    </location>
</feature>
<dbReference type="AlphaFoldDB" id="A0A9W7XUL7"/>
<dbReference type="Proteomes" id="UP001149813">
    <property type="component" value="Unassembled WGS sequence"/>
</dbReference>
<gene>
    <name evidence="1" type="ORF">LPJ53_006347</name>
</gene>
<feature type="non-terminal residue" evidence="1">
    <location>
        <position position="1"/>
    </location>
</feature>
<proteinExistence type="predicted"/>
<comment type="caution">
    <text evidence="1">The sequence shown here is derived from an EMBL/GenBank/DDBJ whole genome shotgun (WGS) entry which is preliminary data.</text>
</comment>
<organism evidence="1 2">
    <name type="scientific">Coemansia erecta</name>
    <dbReference type="NCBI Taxonomy" id="147472"/>
    <lineage>
        <taxon>Eukaryota</taxon>
        <taxon>Fungi</taxon>
        <taxon>Fungi incertae sedis</taxon>
        <taxon>Zoopagomycota</taxon>
        <taxon>Kickxellomycotina</taxon>
        <taxon>Kickxellomycetes</taxon>
        <taxon>Kickxellales</taxon>
        <taxon>Kickxellaceae</taxon>
        <taxon>Coemansia</taxon>
    </lineage>
</organism>
<dbReference type="EMBL" id="JANBOJ010000686">
    <property type="protein sequence ID" value="KAJ1718733.1"/>
    <property type="molecule type" value="Genomic_DNA"/>
</dbReference>
<keyword evidence="2" id="KW-1185">Reference proteome</keyword>
<accession>A0A9W7XUL7</accession>
<evidence type="ECO:0000313" key="2">
    <source>
        <dbReference type="Proteomes" id="UP001149813"/>
    </source>
</evidence>